<proteinExistence type="predicted"/>
<name>A0A0U9H5K2_9BACI</name>
<dbReference type="Proteomes" id="UP000052946">
    <property type="component" value="Unassembled WGS sequence"/>
</dbReference>
<reference evidence="2" key="1">
    <citation type="submission" date="2015-07" db="EMBL/GenBank/DDBJ databases">
        <title>Draft Genome Sequence of Oceanobacillus picturae Heshi-B3 that Was Isolated from Fermented Rice Bran with Aging Salted Mackerel, Which Was Named Heshiko as Traditional Fermented Seafood in Japan.</title>
        <authorList>
            <person name="Akuzawa S."/>
            <person name="Nakagawa J."/>
            <person name="Kanekatsu T."/>
            <person name="Kanesaki Y."/>
            <person name="Suzuki T."/>
        </authorList>
    </citation>
    <scope>NUCLEOTIDE SEQUENCE [LARGE SCALE GENOMIC DNA]</scope>
    <source>
        <strain evidence="2">Heshi-B3</strain>
    </source>
</reference>
<accession>A0A0U9H5K2</accession>
<dbReference type="AlphaFoldDB" id="A0A0U9H5K2"/>
<evidence type="ECO:0000313" key="2">
    <source>
        <dbReference type="Proteomes" id="UP000052946"/>
    </source>
</evidence>
<evidence type="ECO:0000313" key="1">
    <source>
        <dbReference type="EMBL" id="GAQ17991.1"/>
    </source>
</evidence>
<dbReference type="EMBL" id="BBXV01000023">
    <property type="protein sequence ID" value="GAQ17991.1"/>
    <property type="molecule type" value="Genomic_DNA"/>
</dbReference>
<dbReference type="RefSeq" id="WP_058950153.1">
    <property type="nucleotide sequence ID" value="NZ_BBXV01000023.1"/>
</dbReference>
<gene>
    <name evidence="1" type="ORF">OPHB3_1930</name>
</gene>
<organism evidence="1 2">
    <name type="scientific">Oceanobacillus picturae</name>
    <dbReference type="NCBI Taxonomy" id="171693"/>
    <lineage>
        <taxon>Bacteria</taxon>
        <taxon>Bacillati</taxon>
        <taxon>Bacillota</taxon>
        <taxon>Bacilli</taxon>
        <taxon>Bacillales</taxon>
        <taxon>Bacillaceae</taxon>
        <taxon>Oceanobacillus</taxon>
    </lineage>
</organism>
<protein>
    <submittedName>
        <fullName evidence="1">Type III restriction-modification system, R subunit</fullName>
    </submittedName>
</protein>
<sequence length="75" mass="8531">MDYEHPAVRKAIDAGHPYYPFSGRRNEVGVDPLGHEIHSGDEVMVLHDEIYLRRELMQQSIEVLESLGATIEIAQ</sequence>
<reference evidence="1 2" key="2">
    <citation type="journal article" date="2016" name="Genome Announc.">
        <title>Draft Genome Sequence of Oceanobacillus picturae Heshi-B3, Isolated from Fermented Rice Bran in a Traditional Japanese Seafood Dish.</title>
        <authorList>
            <person name="Akuzawa S."/>
            <person name="Nagaoka J."/>
            <person name="Kanekatsu M."/>
            <person name="Kanesaki Y."/>
            <person name="Suzuki T."/>
        </authorList>
    </citation>
    <scope>NUCLEOTIDE SEQUENCE [LARGE SCALE GENOMIC DNA]</scope>
    <source>
        <strain evidence="1 2">Heshi-B3</strain>
    </source>
</reference>
<comment type="caution">
    <text evidence="1">The sequence shown here is derived from an EMBL/GenBank/DDBJ whole genome shotgun (WGS) entry which is preliminary data.</text>
</comment>